<dbReference type="InterPro" id="IPR036049">
    <property type="entry name" value="Ribosomal_uL29_sf"/>
</dbReference>
<dbReference type="SUPFAM" id="SSF46561">
    <property type="entry name" value="Ribosomal protein L29 (L29p)"/>
    <property type="match status" value="1"/>
</dbReference>
<dbReference type="Pfam" id="PF00831">
    <property type="entry name" value="Ribosomal_L29"/>
    <property type="match status" value="1"/>
</dbReference>
<dbReference type="GO" id="GO:0003735">
    <property type="term" value="F:structural constituent of ribosome"/>
    <property type="evidence" value="ECO:0007669"/>
    <property type="project" value="InterPro"/>
</dbReference>
<evidence type="ECO:0000256" key="2">
    <source>
        <dbReference type="ARBA" id="ARBA00022980"/>
    </source>
</evidence>
<dbReference type="GO" id="GO:1990904">
    <property type="term" value="C:ribonucleoprotein complex"/>
    <property type="evidence" value="ECO:0007669"/>
    <property type="project" value="UniProtKB-KW"/>
</dbReference>
<protein>
    <recommendedName>
        <fullName evidence="4">Large ribosomal subunit protein uL29</fullName>
    </recommendedName>
</protein>
<dbReference type="AlphaFoldDB" id="A0A520KV12"/>
<proteinExistence type="inferred from homology"/>
<evidence type="ECO:0000313" key="5">
    <source>
        <dbReference type="EMBL" id="RZN65521.1"/>
    </source>
</evidence>
<dbReference type="InterPro" id="IPR018254">
    <property type="entry name" value="Ribosomal_uL29_CS"/>
</dbReference>
<reference evidence="5 6" key="1">
    <citation type="journal article" date="2019" name="Nat. Microbiol.">
        <title>Wide diversity of methane and short-chain alkane metabolisms in uncultured archaea.</title>
        <authorList>
            <person name="Borrel G."/>
            <person name="Adam P.S."/>
            <person name="McKay L.J."/>
            <person name="Chen L.X."/>
            <person name="Sierra-Garcia I.N."/>
            <person name="Sieber C.M."/>
            <person name="Letourneur Q."/>
            <person name="Ghozlane A."/>
            <person name="Andersen G.L."/>
            <person name="Li W.J."/>
            <person name="Hallam S.J."/>
            <person name="Muyzer G."/>
            <person name="de Oliveira V.M."/>
            <person name="Inskeep W.P."/>
            <person name="Banfield J.F."/>
            <person name="Gribaldo S."/>
        </authorList>
    </citation>
    <scope>NUCLEOTIDE SEQUENCE [LARGE SCALE GENOMIC DNA]</scope>
    <source>
        <strain evidence="5">NM1a</strain>
    </source>
</reference>
<evidence type="ECO:0000256" key="1">
    <source>
        <dbReference type="ARBA" id="ARBA00009254"/>
    </source>
</evidence>
<dbReference type="Proteomes" id="UP000317158">
    <property type="component" value="Unassembled WGS sequence"/>
</dbReference>
<dbReference type="GO" id="GO:0006412">
    <property type="term" value="P:translation"/>
    <property type="evidence" value="ECO:0007669"/>
    <property type="project" value="UniProtKB-UniRule"/>
</dbReference>
<organism evidence="5 6">
    <name type="scientific">Methanoliparum thermophilum</name>
    <dbReference type="NCBI Taxonomy" id="2491083"/>
    <lineage>
        <taxon>Archaea</taxon>
        <taxon>Methanobacteriati</taxon>
        <taxon>Methanobacteriota</taxon>
        <taxon>Candidatus Methanoliparia</taxon>
        <taxon>Candidatus Methanoliparales</taxon>
        <taxon>Candidatus Methanoliparaceae</taxon>
        <taxon>Candidatus Methanoliparum</taxon>
    </lineage>
</organism>
<dbReference type="GO" id="GO:0005840">
    <property type="term" value="C:ribosome"/>
    <property type="evidence" value="ECO:0007669"/>
    <property type="project" value="UniProtKB-KW"/>
</dbReference>
<dbReference type="NCBIfam" id="TIGR00012">
    <property type="entry name" value="L29"/>
    <property type="match status" value="1"/>
</dbReference>
<keyword evidence="3 4" id="KW-0687">Ribonucleoprotein</keyword>
<dbReference type="EMBL" id="RXIF01000002">
    <property type="protein sequence ID" value="RZN65521.1"/>
    <property type="molecule type" value="Genomic_DNA"/>
</dbReference>
<name>A0A520KV12_METT2</name>
<gene>
    <name evidence="5" type="primary">rpmC</name>
    <name evidence="4" type="synonym">rpl29</name>
    <name evidence="5" type="ORF">EF806_01120</name>
</gene>
<evidence type="ECO:0000256" key="3">
    <source>
        <dbReference type="ARBA" id="ARBA00023274"/>
    </source>
</evidence>
<dbReference type="InterPro" id="IPR001854">
    <property type="entry name" value="Ribosomal_uL29"/>
</dbReference>
<keyword evidence="2 4" id="KW-0689">Ribosomal protein</keyword>
<accession>A0A520KV12</accession>
<dbReference type="PROSITE" id="PS00579">
    <property type="entry name" value="RIBOSOMAL_L29"/>
    <property type="match status" value="1"/>
</dbReference>
<evidence type="ECO:0000313" key="6">
    <source>
        <dbReference type="Proteomes" id="UP000317158"/>
    </source>
</evidence>
<dbReference type="Gene3D" id="1.10.287.310">
    <property type="match status" value="1"/>
</dbReference>
<comment type="similarity">
    <text evidence="1 4">Belongs to the universal ribosomal protein uL29 family.</text>
</comment>
<comment type="caution">
    <text evidence="5">The sequence shown here is derived from an EMBL/GenBank/DDBJ whole genome shotgun (WGS) entry which is preliminary data.</text>
</comment>
<evidence type="ECO:0000256" key="4">
    <source>
        <dbReference type="HAMAP-Rule" id="MF_00374"/>
    </source>
</evidence>
<sequence length="81" mass="9472">MTVMKASEIREMDKDKREKTLKNLQYNLIKRRGEISSGGALKNPGEIKEIKRAIARIKTVENELRREGRNQSRTKIRSTSW</sequence>
<dbReference type="CDD" id="cd00427">
    <property type="entry name" value="Ribosomal_L29_HIP"/>
    <property type="match status" value="1"/>
</dbReference>
<dbReference type="HAMAP" id="MF_00374">
    <property type="entry name" value="Ribosomal_uL29"/>
    <property type="match status" value="1"/>
</dbReference>